<evidence type="ECO:0000313" key="3">
    <source>
        <dbReference type="Proteomes" id="UP000765509"/>
    </source>
</evidence>
<gene>
    <name evidence="2" type="ORF">O181_030201</name>
</gene>
<evidence type="ECO:0000256" key="1">
    <source>
        <dbReference type="SAM" id="MobiDB-lite"/>
    </source>
</evidence>
<dbReference type="Proteomes" id="UP000765509">
    <property type="component" value="Unassembled WGS sequence"/>
</dbReference>
<accession>A0A9Q3CSI6</accession>
<dbReference type="AlphaFoldDB" id="A0A9Q3CSI6"/>
<comment type="caution">
    <text evidence="2">The sequence shown here is derived from an EMBL/GenBank/DDBJ whole genome shotgun (WGS) entry which is preliminary data.</text>
</comment>
<proteinExistence type="predicted"/>
<organism evidence="2 3">
    <name type="scientific">Austropuccinia psidii MF-1</name>
    <dbReference type="NCBI Taxonomy" id="1389203"/>
    <lineage>
        <taxon>Eukaryota</taxon>
        <taxon>Fungi</taxon>
        <taxon>Dikarya</taxon>
        <taxon>Basidiomycota</taxon>
        <taxon>Pucciniomycotina</taxon>
        <taxon>Pucciniomycetes</taxon>
        <taxon>Pucciniales</taxon>
        <taxon>Sphaerophragmiaceae</taxon>
        <taxon>Austropuccinia</taxon>
    </lineage>
</organism>
<reference evidence="2" key="1">
    <citation type="submission" date="2021-03" db="EMBL/GenBank/DDBJ databases">
        <title>Draft genome sequence of rust myrtle Austropuccinia psidii MF-1, a brazilian biotype.</title>
        <authorList>
            <person name="Quecine M.C."/>
            <person name="Pachon D.M.R."/>
            <person name="Bonatelli M.L."/>
            <person name="Correr F.H."/>
            <person name="Franceschini L.M."/>
            <person name="Leite T.F."/>
            <person name="Margarido G.R.A."/>
            <person name="Almeida C.A."/>
            <person name="Ferrarezi J.A."/>
            <person name="Labate C.A."/>
        </authorList>
    </citation>
    <scope>NUCLEOTIDE SEQUENCE</scope>
    <source>
        <strain evidence="2">MF-1</strain>
    </source>
</reference>
<sequence length="79" mass="9162">MGRSGSNNPEDLSQANFLHESHEINERLEYNKNFKLLEERETIIKDNQAAIQAIEKSWHMEEPSQVQEPQDIEEVPSSP</sequence>
<feature type="compositionally biased region" description="Acidic residues" evidence="1">
    <location>
        <begin position="70"/>
        <end position="79"/>
    </location>
</feature>
<feature type="region of interest" description="Disordered" evidence="1">
    <location>
        <begin position="60"/>
        <end position="79"/>
    </location>
</feature>
<evidence type="ECO:0000313" key="2">
    <source>
        <dbReference type="EMBL" id="MBW0490486.1"/>
    </source>
</evidence>
<protein>
    <submittedName>
        <fullName evidence="2">Uncharacterized protein</fullName>
    </submittedName>
</protein>
<keyword evidence="3" id="KW-1185">Reference proteome</keyword>
<dbReference type="EMBL" id="AVOT02010605">
    <property type="protein sequence ID" value="MBW0490486.1"/>
    <property type="molecule type" value="Genomic_DNA"/>
</dbReference>
<name>A0A9Q3CSI6_9BASI</name>